<proteinExistence type="predicted"/>
<dbReference type="PANTHER" id="PTHR32196">
    <property type="entry name" value="ABC TRANSPORTER PERMEASE PROTEIN YPHD-RELATED-RELATED"/>
    <property type="match status" value="1"/>
</dbReference>
<keyword evidence="3" id="KW-1003">Cell membrane</keyword>
<reference evidence="9" key="2">
    <citation type="journal article" date="2021" name="PeerJ">
        <title>Extensive microbial diversity within the chicken gut microbiome revealed by metagenomics and culture.</title>
        <authorList>
            <person name="Gilroy R."/>
            <person name="Ravi A."/>
            <person name="Getino M."/>
            <person name="Pursley I."/>
            <person name="Horton D.L."/>
            <person name="Alikhan N.F."/>
            <person name="Baker D."/>
            <person name="Gharbi K."/>
            <person name="Hall N."/>
            <person name="Watson M."/>
            <person name="Adriaenssens E.M."/>
            <person name="Foster-Nyarko E."/>
            <person name="Jarju S."/>
            <person name="Secka A."/>
            <person name="Antonio M."/>
            <person name="Oren A."/>
            <person name="Chaudhuri R.R."/>
            <person name="La Ragione R."/>
            <person name="Hildebrand F."/>
            <person name="Pallen M.J."/>
        </authorList>
    </citation>
    <scope>NUCLEOTIDE SEQUENCE</scope>
    <source>
        <strain evidence="9">ChiSjej6B24-2974</strain>
    </source>
</reference>
<keyword evidence="5 8" id="KW-0812">Transmembrane</keyword>
<feature type="transmembrane region" description="Helical" evidence="8">
    <location>
        <begin position="223"/>
        <end position="242"/>
    </location>
</feature>
<dbReference type="PANTHER" id="PTHR32196:SF21">
    <property type="entry name" value="ABC TRANSPORTER PERMEASE PROTEIN YPHD-RELATED"/>
    <property type="match status" value="1"/>
</dbReference>
<feature type="transmembrane region" description="Helical" evidence="8">
    <location>
        <begin position="277"/>
        <end position="296"/>
    </location>
</feature>
<feature type="transmembrane region" description="Helical" evidence="8">
    <location>
        <begin position="174"/>
        <end position="192"/>
    </location>
</feature>
<reference evidence="9" key="1">
    <citation type="submission" date="2020-10" db="EMBL/GenBank/DDBJ databases">
        <authorList>
            <person name="Gilroy R."/>
        </authorList>
    </citation>
    <scope>NUCLEOTIDE SEQUENCE</scope>
    <source>
        <strain evidence="9">ChiSjej6B24-2974</strain>
    </source>
</reference>
<evidence type="ECO:0000256" key="3">
    <source>
        <dbReference type="ARBA" id="ARBA00022475"/>
    </source>
</evidence>
<evidence type="ECO:0000256" key="5">
    <source>
        <dbReference type="ARBA" id="ARBA00022692"/>
    </source>
</evidence>
<feature type="transmembrane region" description="Helical" evidence="8">
    <location>
        <begin position="44"/>
        <end position="63"/>
    </location>
</feature>
<evidence type="ECO:0000313" key="9">
    <source>
        <dbReference type="EMBL" id="HIQ82423.1"/>
    </source>
</evidence>
<keyword evidence="7 8" id="KW-0472">Membrane</keyword>
<comment type="caution">
    <text evidence="9">The sequence shown here is derived from an EMBL/GenBank/DDBJ whole genome shotgun (WGS) entry which is preliminary data.</text>
</comment>
<evidence type="ECO:0000256" key="1">
    <source>
        <dbReference type="ARBA" id="ARBA00004651"/>
    </source>
</evidence>
<organism evidence="9 10">
    <name type="scientific">Candidatus Pullichristensenella stercorigallinarum</name>
    <dbReference type="NCBI Taxonomy" id="2840909"/>
    <lineage>
        <taxon>Bacteria</taxon>
        <taxon>Bacillati</taxon>
        <taxon>Bacillota</taxon>
        <taxon>Clostridia</taxon>
        <taxon>Candidatus Pullichristensenella</taxon>
    </lineage>
</organism>
<evidence type="ECO:0000256" key="6">
    <source>
        <dbReference type="ARBA" id="ARBA00022989"/>
    </source>
</evidence>
<keyword evidence="6 8" id="KW-1133">Transmembrane helix</keyword>
<feature type="transmembrane region" description="Helical" evidence="8">
    <location>
        <begin position="302"/>
        <end position="322"/>
    </location>
</feature>
<evidence type="ECO:0000256" key="8">
    <source>
        <dbReference type="SAM" id="Phobius"/>
    </source>
</evidence>
<feature type="transmembrane region" description="Helical" evidence="8">
    <location>
        <begin position="12"/>
        <end position="32"/>
    </location>
</feature>
<sequence>MGKRFRLKEVHIKFLLFVVILVVFALIQPKVFTAINLFSMLNDAVFTGIVALGMMVIMVTGNLDLSSTSIGMMSGYMMLRLFQMLGYAGDFVTAFIVSGIFGALLGMLSGYLSKKFNLSGFVVSIGMDLIYSSIAFIFIDQPTIKTAEMPQNLLQMRTASLLTIKTDTGLTAKLNIGILLVIIVAIILSIFLNKTQLGRGIYALGGDKVAVERVGYNPMKLTLVAYAVFGACCGIAATYFYCNTGSFETGTITSRGTDVITAAIFGGCNMKDGKGSVSGILVGVAIITVIKSNLILLGVPAYYITFVVGLLILGGVLFSTLAERRMQKA</sequence>
<evidence type="ECO:0000256" key="2">
    <source>
        <dbReference type="ARBA" id="ARBA00022448"/>
    </source>
</evidence>
<keyword evidence="4" id="KW-0997">Cell inner membrane</keyword>
<dbReference type="EMBL" id="DVFZ01000049">
    <property type="protein sequence ID" value="HIQ82423.1"/>
    <property type="molecule type" value="Genomic_DNA"/>
</dbReference>
<dbReference type="GO" id="GO:0005886">
    <property type="term" value="C:plasma membrane"/>
    <property type="evidence" value="ECO:0007669"/>
    <property type="project" value="UniProtKB-SubCell"/>
</dbReference>
<feature type="transmembrane region" description="Helical" evidence="8">
    <location>
        <begin position="84"/>
        <end position="112"/>
    </location>
</feature>
<accession>A0A9D0ZL42</accession>
<dbReference type="GO" id="GO:0022857">
    <property type="term" value="F:transmembrane transporter activity"/>
    <property type="evidence" value="ECO:0007669"/>
    <property type="project" value="InterPro"/>
</dbReference>
<dbReference type="Pfam" id="PF02653">
    <property type="entry name" value="BPD_transp_2"/>
    <property type="match status" value="1"/>
</dbReference>
<gene>
    <name evidence="9" type="ORF">IAA52_04915</name>
</gene>
<name>A0A9D0ZL42_9FIRM</name>
<feature type="transmembrane region" description="Helical" evidence="8">
    <location>
        <begin position="118"/>
        <end position="139"/>
    </location>
</feature>
<evidence type="ECO:0000256" key="7">
    <source>
        <dbReference type="ARBA" id="ARBA00023136"/>
    </source>
</evidence>
<evidence type="ECO:0000256" key="4">
    <source>
        <dbReference type="ARBA" id="ARBA00022519"/>
    </source>
</evidence>
<dbReference type="AlphaFoldDB" id="A0A9D0ZL42"/>
<dbReference type="Proteomes" id="UP000824260">
    <property type="component" value="Unassembled WGS sequence"/>
</dbReference>
<comment type="subcellular location">
    <subcellularLocation>
        <location evidence="1">Cell membrane</location>
        <topology evidence="1">Multi-pass membrane protein</topology>
    </subcellularLocation>
</comment>
<evidence type="ECO:0000313" key="10">
    <source>
        <dbReference type="Proteomes" id="UP000824260"/>
    </source>
</evidence>
<keyword evidence="2" id="KW-0813">Transport</keyword>
<dbReference type="InterPro" id="IPR001851">
    <property type="entry name" value="ABC_transp_permease"/>
</dbReference>
<dbReference type="CDD" id="cd06579">
    <property type="entry name" value="TM_PBP1_transp_AraH_like"/>
    <property type="match status" value="1"/>
</dbReference>
<protein>
    <submittedName>
        <fullName evidence="9">ABC transporter permease</fullName>
    </submittedName>
</protein>